<dbReference type="InterPro" id="IPR036356">
    <property type="entry name" value="ERp29_C_sf"/>
</dbReference>
<feature type="compositionally biased region" description="Basic residues" evidence="1">
    <location>
        <begin position="410"/>
        <end position="419"/>
    </location>
</feature>
<reference evidence="3 4" key="1">
    <citation type="submission" date="2020-06" db="EMBL/GenBank/DDBJ databases">
        <authorList>
            <person name="Li R."/>
            <person name="Bekaert M."/>
        </authorList>
    </citation>
    <scope>NUCLEOTIDE SEQUENCE [LARGE SCALE GENOMIC DNA]</scope>
    <source>
        <strain evidence="4">wild</strain>
    </source>
</reference>
<dbReference type="InterPro" id="IPR036249">
    <property type="entry name" value="Thioredoxin-like_sf"/>
</dbReference>
<dbReference type="GO" id="GO:0006457">
    <property type="term" value="P:protein folding"/>
    <property type="evidence" value="ECO:0007669"/>
    <property type="project" value="TreeGrafter"/>
</dbReference>
<feature type="chain" id="PRO_5027082202" description="Thioredoxin domain-containing protein" evidence="2">
    <location>
        <begin position="21"/>
        <end position="425"/>
    </location>
</feature>
<dbReference type="GO" id="GO:0003756">
    <property type="term" value="F:protein disulfide isomerase activity"/>
    <property type="evidence" value="ECO:0007669"/>
    <property type="project" value="TreeGrafter"/>
</dbReference>
<feature type="region of interest" description="Disordered" evidence="1">
    <location>
        <begin position="399"/>
        <end position="425"/>
    </location>
</feature>
<dbReference type="SUPFAM" id="SSF47933">
    <property type="entry name" value="ERP29 C domain-like"/>
    <property type="match status" value="1"/>
</dbReference>
<dbReference type="GO" id="GO:0005783">
    <property type="term" value="C:endoplasmic reticulum"/>
    <property type="evidence" value="ECO:0007669"/>
    <property type="project" value="TreeGrafter"/>
</dbReference>
<evidence type="ECO:0000256" key="1">
    <source>
        <dbReference type="SAM" id="MobiDB-lite"/>
    </source>
</evidence>
<protein>
    <recommendedName>
        <fullName evidence="5">Thioredoxin domain-containing protein</fullName>
    </recommendedName>
</protein>
<organism evidence="3 4">
    <name type="scientific">Mytilus coruscus</name>
    <name type="common">Sea mussel</name>
    <dbReference type="NCBI Taxonomy" id="42192"/>
    <lineage>
        <taxon>Eukaryota</taxon>
        <taxon>Metazoa</taxon>
        <taxon>Spiralia</taxon>
        <taxon>Lophotrochozoa</taxon>
        <taxon>Mollusca</taxon>
        <taxon>Bivalvia</taxon>
        <taxon>Autobranchia</taxon>
        <taxon>Pteriomorphia</taxon>
        <taxon>Mytilida</taxon>
        <taxon>Mytiloidea</taxon>
        <taxon>Mytilidae</taxon>
        <taxon>Mytilinae</taxon>
        <taxon>Mytilus</taxon>
    </lineage>
</organism>
<feature type="signal peptide" evidence="2">
    <location>
        <begin position="1"/>
        <end position="20"/>
    </location>
</feature>
<evidence type="ECO:0000313" key="3">
    <source>
        <dbReference type="EMBL" id="CAC5387334.1"/>
    </source>
</evidence>
<dbReference type="InterPro" id="IPR051063">
    <property type="entry name" value="PDI"/>
</dbReference>
<dbReference type="Gene3D" id="3.40.30.10">
    <property type="entry name" value="Glutaredoxin"/>
    <property type="match status" value="1"/>
</dbReference>
<dbReference type="AlphaFoldDB" id="A0A6J8BWY4"/>
<dbReference type="OrthoDB" id="10264505at2759"/>
<dbReference type="PANTHER" id="PTHR45672">
    <property type="entry name" value="PROTEIN DISULFIDE-ISOMERASE C17H9.14C-RELATED"/>
    <property type="match status" value="1"/>
</dbReference>
<evidence type="ECO:0000313" key="4">
    <source>
        <dbReference type="Proteomes" id="UP000507470"/>
    </source>
</evidence>
<dbReference type="SUPFAM" id="SSF52833">
    <property type="entry name" value="Thioredoxin-like"/>
    <property type="match status" value="2"/>
</dbReference>
<proteinExistence type="predicted"/>
<evidence type="ECO:0000256" key="2">
    <source>
        <dbReference type="SAM" id="SignalP"/>
    </source>
</evidence>
<keyword evidence="2" id="KW-0732">Signal</keyword>
<evidence type="ECO:0008006" key="5">
    <source>
        <dbReference type="Google" id="ProtNLM"/>
    </source>
</evidence>
<sequence>MNFHIYFKIILVYFLQLVELKIIEISGSNLLRKLQNDGKFLIIYVTNGCHECNLAYSKFVAASQPFDREEIRFGRIQHTGLAATLEIDTFPSLIYFKANSYQTWLVLWILCYRDLQATLEIDTFPSLIYFKANSYQVNRAKIDITVDSIIQLISDVTKRDFIYMDKHYTVEINKANFDDTLDTPRQCKLLLLYTNENKDKVEWFDDLAELFKNDEKIMFARLDVHREGELKDRFKARAFPALYWYSDDEIPRKSMYGGRFDKIEIMAFITDKTGITRQQNGALPEGAGLLKEMDELIKANKNTIASGKKMKRIVQKAKEIMEYYDDKDMQEIAEYYVYLLEEVEYHEETSVIDDERYYLIRELVDPKGPRQRELLLKKQNVVRQFFDIMGDQLLKRNSKQSPIVKAKEPRPHKHHHEKIHRHEEL</sequence>
<dbReference type="CDD" id="cd02961">
    <property type="entry name" value="PDI_a_family"/>
    <property type="match status" value="1"/>
</dbReference>
<accession>A0A6J8BWY4</accession>
<keyword evidence="4" id="KW-1185">Reference proteome</keyword>
<gene>
    <name evidence="3" type="ORF">MCOR_22682</name>
</gene>
<dbReference type="Proteomes" id="UP000507470">
    <property type="component" value="Unassembled WGS sequence"/>
</dbReference>
<dbReference type="EMBL" id="CACVKT020003997">
    <property type="protein sequence ID" value="CAC5387334.1"/>
    <property type="molecule type" value="Genomic_DNA"/>
</dbReference>
<name>A0A6J8BWY4_MYTCO</name>